<dbReference type="GO" id="GO:0030488">
    <property type="term" value="P:tRNA methylation"/>
    <property type="evidence" value="ECO:0007669"/>
    <property type="project" value="TreeGrafter"/>
</dbReference>
<dbReference type="SMART" id="SM00320">
    <property type="entry name" value="WD40"/>
    <property type="match status" value="8"/>
</dbReference>
<accession>A0A060TBA9</accession>
<keyword evidence="4" id="KW-0819">tRNA processing</keyword>
<dbReference type="InterPro" id="IPR015943">
    <property type="entry name" value="WD40/YVTN_repeat-like_dom_sf"/>
</dbReference>
<dbReference type="InterPro" id="IPR001680">
    <property type="entry name" value="WD40_rpt"/>
</dbReference>
<feature type="repeat" description="WD" evidence="7">
    <location>
        <begin position="228"/>
        <end position="269"/>
    </location>
</feature>
<proteinExistence type="inferred from homology"/>
<evidence type="ECO:0000256" key="1">
    <source>
        <dbReference type="ARBA" id="ARBA00004496"/>
    </source>
</evidence>
<evidence type="ECO:0000256" key="6">
    <source>
        <dbReference type="ARBA" id="ARBA00038255"/>
    </source>
</evidence>
<feature type="repeat" description="WD" evidence="7">
    <location>
        <begin position="286"/>
        <end position="316"/>
    </location>
</feature>
<evidence type="ECO:0000256" key="3">
    <source>
        <dbReference type="ARBA" id="ARBA00022574"/>
    </source>
</evidence>
<evidence type="ECO:0000313" key="8">
    <source>
        <dbReference type="EMBL" id="CDP38395.1"/>
    </source>
</evidence>
<dbReference type="PROSITE" id="PS50294">
    <property type="entry name" value="WD_REPEATS_REGION"/>
    <property type="match status" value="1"/>
</dbReference>
<dbReference type="GO" id="GO:0005737">
    <property type="term" value="C:cytoplasm"/>
    <property type="evidence" value="ECO:0007669"/>
    <property type="project" value="UniProtKB-SubCell"/>
</dbReference>
<dbReference type="Pfam" id="PF00400">
    <property type="entry name" value="WD40"/>
    <property type="match status" value="3"/>
</dbReference>
<sequence length="978" mass="107788">MENQSSSMTGPKFTPLSHYGPVTAIQFNGDSLFTASGPILKEYDWRSGVLKRQKQIFPRNKIHGIQINGDNIAVWGGRSFSLFSFDEFVNADRKIVVKKIPDWISSVAFAKGRANCQVFIQTAHNSIICVDETLQVVDIVGCEERSILYSGTILPLDDGDALIAAGTVLGGVVVWRLSTRSIISVMTQHEGSIFGVSFSSDGQRIVSCSDDRSIRLWDVNSGNQIAIGWGHLARIWQLGFFNDNKYILSVSEDSTARIWSISEQESALHCLQVLDGHVGRNAWCAALTEDESVIATGGGDARVLLWDIEQRVAVDKNRVQWSPQHAITNVQKGETFKSYVMLANKLVASTSTGRVFKLEDSTWSELDVPQLDSYSLVRGWPQLNMASVTKRDGTVVILDFNNGQEYAAHTRKLQLQGAVTDVLPFSIDGRPFFLAESQNPKDNFILHDAMNDKNVQLRVPESFLATSVSYYEEERLLILGSRLGGICVYEMGEEMLRSQDPVAFNYCARRVVSSDAITSIIITDPGRLLFTSRAGHFAEIFFDTKSVKPCSINKLPRGTIEGSKFINGHVLLYGFRNDVFFVWNDTLQLEVFSEYCGGAHRQWYLNLTDNICQFAFTKVSNISIVETTIVSPKLICPVLDDGTHGREIRVISSYVPKGDMCAFATASEDTTVRFGVVSKDGRVHYSAIYRDHVSGIQSGHWTTKGQYFVTSAAREELIFWKVHFDDQSPEKVRAYAAAKLPPSTDVPDLRIMDFAIISYSAEEHLLGLVYSDSTVKVFKVNVADSTFDLLAQETYTTWCLLNCHFLPSEDGLYLCVSSTDGHICVWHLAKSASDGTISKDTSFGSRTTFPLHQSGIKVSAIISRGSGFYHISGGDDNALSLCQITCASGSATFEVLDKVESAHSSTIAGLDLVSDGTFVTSGVDQDVSLWTIEDNKIVPKSSQYTTVADTGPVETVTFSGKGIVLVGGSGLSVWEIDQ</sequence>
<reference evidence="8" key="1">
    <citation type="submission" date="2014-02" db="EMBL/GenBank/DDBJ databases">
        <authorList>
            <person name="Genoscope - CEA"/>
        </authorList>
    </citation>
    <scope>NUCLEOTIDE SEQUENCE</scope>
    <source>
        <strain evidence="8">LS3</strain>
    </source>
</reference>
<dbReference type="PhylomeDB" id="A0A060TBA9"/>
<dbReference type="PRINTS" id="PR00320">
    <property type="entry name" value="GPROTEINBRPT"/>
</dbReference>
<dbReference type="PANTHER" id="PTHR14344:SF3">
    <property type="entry name" value="WD REPEAT-CONTAINING PROTEIN 6"/>
    <property type="match status" value="1"/>
</dbReference>
<evidence type="ECO:0000256" key="4">
    <source>
        <dbReference type="ARBA" id="ARBA00022694"/>
    </source>
</evidence>
<evidence type="ECO:0000256" key="2">
    <source>
        <dbReference type="ARBA" id="ARBA00022490"/>
    </source>
</evidence>
<dbReference type="AlphaFoldDB" id="A0A060TBA9"/>
<reference evidence="8" key="2">
    <citation type="submission" date="2014-06" db="EMBL/GenBank/DDBJ databases">
        <title>The complete genome of Blastobotrys (Arxula) adeninivorans LS3 - a yeast of biotechnological interest.</title>
        <authorList>
            <person name="Kunze G."/>
            <person name="Gaillardin C."/>
            <person name="Czernicka M."/>
            <person name="Durrens P."/>
            <person name="Martin T."/>
            <person name="Boer E."/>
            <person name="Gabaldon T."/>
            <person name="Cruz J."/>
            <person name="Talla E."/>
            <person name="Marck C."/>
            <person name="Goffeau A."/>
            <person name="Barbe V."/>
            <person name="Baret P."/>
            <person name="Baronian K."/>
            <person name="Beier S."/>
            <person name="Bleykasten C."/>
            <person name="Bode R."/>
            <person name="Casaregola S."/>
            <person name="Despons L."/>
            <person name="Fairhead C."/>
            <person name="Giersberg M."/>
            <person name="Gierski P."/>
            <person name="Hahnel U."/>
            <person name="Hartmann A."/>
            <person name="Jankowska D."/>
            <person name="Jubin C."/>
            <person name="Jung P."/>
            <person name="Lafontaine I."/>
            <person name="Leh-Louis V."/>
            <person name="Lemaire M."/>
            <person name="Marcet-Houben M."/>
            <person name="Mascher M."/>
            <person name="Morel G."/>
            <person name="Richard G.-F."/>
            <person name="Riechen J."/>
            <person name="Sacerdot C."/>
            <person name="Sarkar A."/>
            <person name="Savel G."/>
            <person name="Schacherer J."/>
            <person name="Sherman D."/>
            <person name="Straub M.-L."/>
            <person name="Stein N."/>
            <person name="Thierry A."/>
            <person name="Trautwein-Schult A."/>
            <person name="Westhof E."/>
            <person name="Worch S."/>
            <person name="Dujon B."/>
            <person name="Souciet J.-L."/>
            <person name="Wincker P."/>
            <person name="Scholz U."/>
            <person name="Neuveglise N."/>
        </authorList>
    </citation>
    <scope>NUCLEOTIDE SEQUENCE</scope>
    <source>
        <strain evidence="8">LS3</strain>
    </source>
</reference>
<dbReference type="InterPro" id="IPR036322">
    <property type="entry name" value="WD40_repeat_dom_sf"/>
</dbReference>
<keyword evidence="3 7" id="KW-0853">WD repeat</keyword>
<dbReference type="PROSITE" id="PS00678">
    <property type="entry name" value="WD_REPEATS_1"/>
    <property type="match status" value="1"/>
</dbReference>
<dbReference type="PROSITE" id="PS50082">
    <property type="entry name" value="WD_REPEATS_2"/>
    <property type="match status" value="4"/>
</dbReference>
<dbReference type="InterPro" id="IPR051973">
    <property type="entry name" value="tRNA_Anticodon_Mtase-Reg"/>
</dbReference>
<organism evidence="8">
    <name type="scientific">Blastobotrys adeninivorans</name>
    <name type="common">Yeast</name>
    <name type="synonym">Arxula adeninivorans</name>
    <dbReference type="NCBI Taxonomy" id="409370"/>
    <lineage>
        <taxon>Eukaryota</taxon>
        <taxon>Fungi</taxon>
        <taxon>Dikarya</taxon>
        <taxon>Ascomycota</taxon>
        <taxon>Saccharomycotina</taxon>
        <taxon>Dipodascomycetes</taxon>
        <taxon>Dipodascales</taxon>
        <taxon>Trichomonascaceae</taxon>
        <taxon>Blastobotrys</taxon>
    </lineage>
</organism>
<gene>
    <name evidence="8" type="ORF">GNLVRS02_ARAD1D33682g</name>
</gene>
<evidence type="ECO:0000256" key="7">
    <source>
        <dbReference type="PROSITE-ProRule" id="PRU00221"/>
    </source>
</evidence>
<dbReference type="PANTHER" id="PTHR14344">
    <property type="entry name" value="WD REPEAT PROTEIN"/>
    <property type="match status" value="1"/>
</dbReference>
<dbReference type="InterPro" id="IPR019775">
    <property type="entry name" value="WD40_repeat_CS"/>
</dbReference>
<dbReference type="SUPFAM" id="SSF50978">
    <property type="entry name" value="WD40 repeat-like"/>
    <property type="match status" value="4"/>
</dbReference>
<comment type="similarity">
    <text evidence="6">Belongs to the WD repeat WDR6 family.</text>
</comment>
<feature type="repeat" description="WD" evidence="7">
    <location>
        <begin position="186"/>
        <end position="227"/>
    </location>
</feature>
<feature type="repeat" description="WD" evidence="7">
    <location>
        <begin position="900"/>
        <end position="940"/>
    </location>
</feature>
<keyword evidence="5" id="KW-0677">Repeat</keyword>
<keyword evidence="2" id="KW-0963">Cytoplasm</keyword>
<dbReference type="InterPro" id="IPR020472">
    <property type="entry name" value="WD40_PAC1"/>
</dbReference>
<dbReference type="EMBL" id="HG937694">
    <property type="protein sequence ID" value="CDP38395.1"/>
    <property type="molecule type" value="Genomic_DNA"/>
</dbReference>
<name>A0A060TBA9_BLAAD</name>
<evidence type="ECO:0000256" key="5">
    <source>
        <dbReference type="ARBA" id="ARBA00022737"/>
    </source>
</evidence>
<protein>
    <submittedName>
        <fullName evidence="8">ARAD1D33682p</fullName>
    </submittedName>
</protein>
<comment type="subcellular location">
    <subcellularLocation>
        <location evidence="1">Cytoplasm</location>
    </subcellularLocation>
</comment>
<dbReference type="Gene3D" id="2.130.10.10">
    <property type="entry name" value="YVTN repeat-like/Quinoprotein amine dehydrogenase"/>
    <property type="match status" value="3"/>
</dbReference>